<evidence type="ECO:0000256" key="14">
    <source>
        <dbReference type="ARBA" id="ARBA00023316"/>
    </source>
</evidence>
<protein>
    <submittedName>
        <fullName evidence="19">Uncharacterized protein</fullName>
    </submittedName>
</protein>
<evidence type="ECO:0000259" key="18">
    <source>
        <dbReference type="Pfam" id="PF00912"/>
    </source>
</evidence>
<dbReference type="Pfam" id="PF00905">
    <property type="entry name" value="Transpeptidase"/>
    <property type="match status" value="1"/>
</dbReference>
<comment type="subcellular location">
    <subcellularLocation>
        <location evidence="1">Cell membrane</location>
    </subcellularLocation>
</comment>
<dbReference type="GO" id="GO:0009002">
    <property type="term" value="F:serine-type D-Ala-D-Ala carboxypeptidase activity"/>
    <property type="evidence" value="ECO:0007669"/>
    <property type="project" value="UniProtKB-EC"/>
</dbReference>
<evidence type="ECO:0000256" key="15">
    <source>
        <dbReference type="ARBA" id="ARBA00034000"/>
    </source>
</evidence>
<dbReference type="InterPro" id="IPR036950">
    <property type="entry name" value="PBP_transglycosylase"/>
</dbReference>
<keyword evidence="4" id="KW-1003">Cell membrane</keyword>
<dbReference type="Gene3D" id="3.40.710.10">
    <property type="entry name" value="DD-peptidase/beta-lactamase superfamily"/>
    <property type="match status" value="1"/>
</dbReference>
<evidence type="ECO:0000259" key="17">
    <source>
        <dbReference type="Pfam" id="PF00905"/>
    </source>
</evidence>
<evidence type="ECO:0000256" key="5">
    <source>
        <dbReference type="ARBA" id="ARBA00022645"/>
    </source>
</evidence>
<feature type="domain" description="Penicillin-binding protein transpeptidase" evidence="17">
    <location>
        <begin position="327"/>
        <end position="580"/>
    </location>
</feature>
<evidence type="ECO:0000256" key="4">
    <source>
        <dbReference type="ARBA" id="ARBA00022475"/>
    </source>
</evidence>
<evidence type="ECO:0000256" key="1">
    <source>
        <dbReference type="ARBA" id="ARBA00004236"/>
    </source>
</evidence>
<dbReference type="GO" id="GO:0006508">
    <property type="term" value="P:proteolysis"/>
    <property type="evidence" value="ECO:0007669"/>
    <property type="project" value="UniProtKB-KW"/>
</dbReference>
<keyword evidence="6" id="KW-0645">Protease</keyword>
<comment type="catalytic activity">
    <reaction evidence="15">
        <text>Preferential cleavage: (Ac)2-L-Lys-D-Ala-|-D-Ala. Also transpeptidation of peptidyl-alanyl moieties that are N-acyl substituents of D-alanine.</text>
        <dbReference type="EC" id="3.4.16.4"/>
    </reaction>
</comment>
<dbReference type="GO" id="GO:0008658">
    <property type="term" value="F:penicillin binding"/>
    <property type="evidence" value="ECO:0007669"/>
    <property type="project" value="InterPro"/>
</dbReference>
<dbReference type="Proteomes" id="UP000178249">
    <property type="component" value="Unassembled WGS sequence"/>
</dbReference>
<proteinExistence type="inferred from homology"/>
<dbReference type="InterPro" id="IPR001460">
    <property type="entry name" value="PCN-bd_Tpept"/>
</dbReference>
<comment type="caution">
    <text evidence="19">The sequence shown here is derived from an EMBL/GenBank/DDBJ whole genome shotgun (WGS) entry which is preliminary data.</text>
</comment>
<evidence type="ECO:0000256" key="11">
    <source>
        <dbReference type="ARBA" id="ARBA00022984"/>
    </source>
</evidence>
<organism evidence="19 20">
    <name type="scientific">Candidatus Kaiserbacteria bacterium RIFCSPHIGHO2_01_FULL_48_10</name>
    <dbReference type="NCBI Taxonomy" id="1798476"/>
    <lineage>
        <taxon>Bacteria</taxon>
        <taxon>Candidatus Kaiseribacteriota</taxon>
    </lineage>
</organism>
<dbReference type="NCBIfam" id="TIGR02074">
    <property type="entry name" value="PBP_1a_fam"/>
    <property type="match status" value="1"/>
</dbReference>
<comment type="catalytic activity">
    <reaction evidence="16">
        <text>[GlcNAc-(1-&gt;4)-Mur2Ac(oyl-L-Ala-gamma-D-Glu-L-Lys-D-Ala-D-Ala)](n)-di-trans,octa-cis-undecaprenyl diphosphate + beta-D-GlcNAc-(1-&gt;4)-Mur2Ac(oyl-L-Ala-gamma-D-Glu-L-Lys-D-Ala-D-Ala)-di-trans,octa-cis-undecaprenyl diphosphate = [GlcNAc-(1-&gt;4)-Mur2Ac(oyl-L-Ala-gamma-D-Glu-L-Lys-D-Ala-D-Ala)](n+1)-di-trans,octa-cis-undecaprenyl diphosphate + di-trans,octa-cis-undecaprenyl diphosphate + H(+)</text>
        <dbReference type="Rhea" id="RHEA:23708"/>
        <dbReference type="Rhea" id="RHEA-COMP:9602"/>
        <dbReference type="Rhea" id="RHEA-COMP:9603"/>
        <dbReference type="ChEBI" id="CHEBI:15378"/>
        <dbReference type="ChEBI" id="CHEBI:58405"/>
        <dbReference type="ChEBI" id="CHEBI:60033"/>
        <dbReference type="ChEBI" id="CHEBI:78435"/>
        <dbReference type="EC" id="2.4.99.28"/>
    </reaction>
</comment>
<keyword evidence="11" id="KW-0573">Peptidoglycan synthesis</keyword>
<keyword evidence="7" id="KW-0328">Glycosyltransferase</keyword>
<dbReference type="GO" id="GO:0008955">
    <property type="term" value="F:peptidoglycan glycosyltransferase activity"/>
    <property type="evidence" value="ECO:0007669"/>
    <property type="project" value="UniProtKB-EC"/>
</dbReference>
<evidence type="ECO:0000313" key="19">
    <source>
        <dbReference type="EMBL" id="OGG43051.1"/>
    </source>
</evidence>
<keyword evidence="12" id="KW-0472">Membrane</keyword>
<dbReference type="PANTHER" id="PTHR32282:SF11">
    <property type="entry name" value="PENICILLIN-BINDING PROTEIN 1B"/>
    <property type="match status" value="1"/>
</dbReference>
<feature type="domain" description="Glycosyl transferase family 51" evidence="18">
    <location>
        <begin position="64"/>
        <end position="235"/>
    </location>
</feature>
<keyword evidence="10" id="KW-0133">Cell shape</keyword>
<evidence type="ECO:0000256" key="9">
    <source>
        <dbReference type="ARBA" id="ARBA00022801"/>
    </source>
</evidence>
<evidence type="ECO:0000313" key="20">
    <source>
        <dbReference type="Proteomes" id="UP000178249"/>
    </source>
</evidence>
<evidence type="ECO:0000256" key="3">
    <source>
        <dbReference type="ARBA" id="ARBA00007739"/>
    </source>
</evidence>
<evidence type="ECO:0000256" key="8">
    <source>
        <dbReference type="ARBA" id="ARBA00022679"/>
    </source>
</evidence>
<dbReference type="SUPFAM" id="SSF53955">
    <property type="entry name" value="Lysozyme-like"/>
    <property type="match status" value="1"/>
</dbReference>
<evidence type="ECO:0000256" key="12">
    <source>
        <dbReference type="ARBA" id="ARBA00023136"/>
    </source>
</evidence>
<dbReference type="InterPro" id="IPR050396">
    <property type="entry name" value="Glycosyltr_51/Transpeptidase"/>
</dbReference>
<dbReference type="GO" id="GO:0005886">
    <property type="term" value="C:plasma membrane"/>
    <property type="evidence" value="ECO:0007669"/>
    <property type="project" value="UniProtKB-SubCell"/>
</dbReference>
<keyword evidence="9" id="KW-0378">Hydrolase</keyword>
<evidence type="ECO:0000256" key="16">
    <source>
        <dbReference type="ARBA" id="ARBA00049902"/>
    </source>
</evidence>
<dbReference type="GO" id="GO:0008360">
    <property type="term" value="P:regulation of cell shape"/>
    <property type="evidence" value="ECO:0007669"/>
    <property type="project" value="UniProtKB-KW"/>
</dbReference>
<name>A0A1F6C1K9_9BACT</name>
<comment type="similarity">
    <text evidence="2">In the C-terminal section; belongs to the transpeptidase family.</text>
</comment>
<dbReference type="AlphaFoldDB" id="A0A1F6C1K9"/>
<evidence type="ECO:0000256" key="13">
    <source>
        <dbReference type="ARBA" id="ARBA00023268"/>
    </source>
</evidence>
<dbReference type="GO" id="GO:0030288">
    <property type="term" value="C:outer membrane-bounded periplasmic space"/>
    <property type="evidence" value="ECO:0007669"/>
    <property type="project" value="TreeGrafter"/>
</dbReference>
<keyword evidence="14" id="KW-0961">Cell wall biogenesis/degradation</keyword>
<keyword evidence="5" id="KW-0121">Carboxypeptidase</keyword>
<accession>A0A1F6C1K9</accession>
<dbReference type="SUPFAM" id="SSF56601">
    <property type="entry name" value="beta-lactamase/transpeptidase-like"/>
    <property type="match status" value="1"/>
</dbReference>
<evidence type="ECO:0000256" key="2">
    <source>
        <dbReference type="ARBA" id="ARBA00007090"/>
    </source>
</evidence>
<feature type="non-terminal residue" evidence="19">
    <location>
        <position position="650"/>
    </location>
</feature>
<comment type="similarity">
    <text evidence="3">In the N-terminal section; belongs to the glycosyltransferase 51 family.</text>
</comment>
<dbReference type="Gene3D" id="1.10.3810.10">
    <property type="entry name" value="Biosynthetic peptidoglycan transglycosylase-like"/>
    <property type="match status" value="1"/>
</dbReference>
<evidence type="ECO:0000256" key="7">
    <source>
        <dbReference type="ARBA" id="ARBA00022676"/>
    </source>
</evidence>
<dbReference type="PANTHER" id="PTHR32282">
    <property type="entry name" value="BINDING PROTEIN TRANSPEPTIDASE, PUTATIVE-RELATED"/>
    <property type="match status" value="1"/>
</dbReference>
<gene>
    <name evidence="19" type="ORF">A2841_01605</name>
</gene>
<dbReference type="GO" id="GO:0009252">
    <property type="term" value="P:peptidoglycan biosynthetic process"/>
    <property type="evidence" value="ECO:0007669"/>
    <property type="project" value="UniProtKB-KW"/>
</dbReference>
<keyword evidence="13" id="KW-0511">Multifunctional enzyme</keyword>
<dbReference type="InterPro" id="IPR001264">
    <property type="entry name" value="Glyco_trans_51"/>
</dbReference>
<keyword evidence="8" id="KW-0808">Transferase</keyword>
<dbReference type="Pfam" id="PF00912">
    <property type="entry name" value="Transgly"/>
    <property type="match status" value="1"/>
</dbReference>
<dbReference type="InterPro" id="IPR023346">
    <property type="entry name" value="Lysozyme-like_dom_sf"/>
</dbReference>
<dbReference type="FunFam" id="1.10.3810.10:FF:000001">
    <property type="entry name" value="Penicillin-binding protein 1A"/>
    <property type="match status" value="1"/>
</dbReference>
<sequence>MMRKMRARGRPLLLVGGSLFLLSAGVVAMWAASLKIPDVASLSERKVEQSTKIYDRTGTVLLDDLHESVSRTVVPIEDVSRHIKNATVAIEDAEFYQHRGIKFSSIIRAVLVNLFSLGYEQGGSTITQQVVKNSILTKDKTLTRKVKEWVLSLKLEQVLPKDKILELYLNETPYGGAIYGIEEAAQTYLGKHARDVSLAEAAYLAAMPQAPTYFSPYGNHREALDARKNLVLSRMRELGFITEAEYNEAKDTTVSFEIQATSGIRAPHFVFFVREQLEKEFGSSVLEQSGWRIITTLDADLEARAEEIVAKGALENVERVHAENAGLVAIDPQTGDILAMVGSRGYFDPEIDGAYNVAVAKRQPGSSFKPFVYARAFSMGYSPDTVLFDTATQFSSECPVDSLSDKPPCYAPQNYDHRFRGPMTLRDALGQSINVVAIKTLYLVGIQNAINLAHAMGITTLEDANRYGLTLVLGGGEVTLLDMTSAYGVFANEGVRNPHRAILRIEDRNGTEIKTYPTSPQKVLDANVALTMSDVLSDNVARTPIFGPRSPLYFSNHYVAGKTGTTNDSRDAWVVGYTPTFVAGMWAGNNDNTPMADEAAGFIVAPMWHEFMLYALTKYPDSPFPQATPIVSTADKPVLRGIWEGGEIVT</sequence>
<dbReference type="GO" id="GO:0071555">
    <property type="term" value="P:cell wall organization"/>
    <property type="evidence" value="ECO:0007669"/>
    <property type="project" value="UniProtKB-KW"/>
</dbReference>
<evidence type="ECO:0000256" key="6">
    <source>
        <dbReference type="ARBA" id="ARBA00022670"/>
    </source>
</evidence>
<dbReference type="InterPro" id="IPR012338">
    <property type="entry name" value="Beta-lactam/transpept-like"/>
</dbReference>
<reference evidence="19 20" key="1">
    <citation type="journal article" date="2016" name="Nat. Commun.">
        <title>Thousands of microbial genomes shed light on interconnected biogeochemical processes in an aquifer system.</title>
        <authorList>
            <person name="Anantharaman K."/>
            <person name="Brown C.T."/>
            <person name="Hug L.A."/>
            <person name="Sharon I."/>
            <person name="Castelle C.J."/>
            <person name="Probst A.J."/>
            <person name="Thomas B.C."/>
            <person name="Singh A."/>
            <person name="Wilkins M.J."/>
            <person name="Karaoz U."/>
            <person name="Brodie E.L."/>
            <person name="Williams K.H."/>
            <person name="Hubbard S.S."/>
            <person name="Banfield J.F."/>
        </authorList>
    </citation>
    <scope>NUCLEOTIDE SEQUENCE [LARGE SCALE GENOMIC DNA]</scope>
</reference>
<evidence type="ECO:0000256" key="10">
    <source>
        <dbReference type="ARBA" id="ARBA00022960"/>
    </source>
</evidence>
<dbReference type="EMBL" id="MFKP01000055">
    <property type="protein sequence ID" value="OGG43051.1"/>
    <property type="molecule type" value="Genomic_DNA"/>
</dbReference>